<dbReference type="PANTHER" id="PTHR47481:SF31">
    <property type="entry name" value="OS01G0873500 PROTEIN"/>
    <property type="match status" value="1"/>
</dbReference>
<organism evidence="1 2">
    <name type="scientific">Aegilops tauschii subsp. strangulata</name>
    <name type="common">Goatgrass</name>
    <dbReference type="NCBI Taxonomy" id="200361"/>
    <lineage>
        <taxon>Eukaryota</taxon>
        <taxon>Viridiplantae</taxon>
        <taxon>Streptophyta</taxon>
        <taxon>Embryophyta</taxon>
        <taxon>Tracheophyta</taxon>
        <taxon>Spermatophyta</taxon>
        <taxon>Magnoliopsida</taxon>
        <taxon>Liliopsida</taxon>
        <taxon>Poales</taxon>
        <taxon>Poaceae</taxon>
        <taxon>BOP clade</taxon>
        <taxon>Pooideae</taxon>
        <taxon>Triticodae</taxon>
        <taxon>Triticeae</taxon>
        <taxon>Triticinae</taxon>
        <taxon>Aegilops</taxon>
    </lineage>
</organism>
<reference evidence="1" key="5">
    <citation type="journal article" date="2021" name="G3 (Bethesda)">
        <title>Aegilops tauschii genome assembly Aet v5.0 features greater sequence contiguity and improved annotation.</title>
        <authorList>
            <person name="Wang L."/>
            <person name="Zhu T."/>
            <person name="Rodriguez J.C."/>
            <person name="Deal K.R."/>
            <person name="Dubcovsky J."/>
            <person name="McGuire P.E."/>
            <person name="Lux T."/>
            <person name="Spannagl M."/>
            <person name="Mayer K.F.X."/>
            <person name="Baldrich P."/>
            <person name="Meyers B.C."/>
            <person name="Huo N."/>
            <person name="Gu Y.Q."/>
            <person name="Zhou H."/>
            <person name="Devos K.M."/>
            <person name="Bennetzen J.L."/>
            <person name="Unver T."/>
            <person name="Budak H."/>
            <person name="Gulick P.J."/>
            <person name="Galiba G."/>
            <person name="Kalapos B."/>
            <person name="Nelson D.R."/>
            <person name="Li P."/>
            <person name="You F.M."/>
            <person name="Luo M.C."/>
            <person name="Dvorak J."/>
        </authorList>
    </citation>
    <scope>NUCLEOTIDE SEQUENCE [LARGE SCALE GENOMIC DNA]</scope>
    <source>
        <strain evidence="1">cv. AL8/78</strain>
    </source>
</reference>
<dbReference type="PANTHER" id="PTHR47481">
    <property type="match status" value="1"/>
</dbReference>
<dbReference type="EnsemblPlants" id="AET1Gv20724300.1">
    <property type="protein sequence ID" value="AET1Gv20724300.1"/>
    <property type="gene ID" value="AET1Gv20724300"/>
</dbReference>
<sequence length="121" mass="13276">VASSSVANSGLSGQITEKLTRTNFILWRTQITPQLRGAGFFGYVDDSMPEPAKVIVTKDKDGKEESTPNPLHPIWICEDQQVLGYLLNNLSKEVLVQVTSIGHAHDLWTALSSMFSSQSLS</sequence>
<keyword evidence="2" id="KW-1185">Reference proteome</keyword>
<dbReference type="AlphaFoldDB" id="A0A452ZDI4"/>
<reference evidence="1" key="3">
    <citation type="journal article" date="2017" name="Nature">
        <title>Genome sequence of the progenitor of the wheat D genome Aegilops tauschii.</title>
        <authorList>
            <person name="Luo M.C."/>
            <person name="Gu Y.Q."/>
            <person name="Puiu D."/>
            <person name="Wang H."/>
            <person name="Twardziok S.O."/>
            <person name="Deal K.R."/>
            <person name="Huo N."/>
            <person name="Zhu T."/>
            <person name="Wang L."/>
            <person name="Wang Y."/>
            <person name="McGuire P.E."/>
            <person name="Liu S."/>
            <person name="Long H."/>
            <person name="Ramasamy R.K."/>
            <person name="Rodriguez J.C."/>
            <person name="Van S.L."/>
            <person name="Yuan L."/>
            <person name="Wang Z."/>
            <person name="Xia Z."/>
            <person name="Xiao L."/>
            <person name="Anderson O.D."/>
            <person name="Ouyang S."/>
            <person name="Liang Y."/>
            <person name="Zimin A.V."/>
            <person name="Pertea G."/>
            <person name="Qi P."/>
            <person name="Bennetzen J.L."/>
            <person name="Dai X."/>
            <person name="Dawson M.W."/>
            <person name="Muller H.G."/>
            <person name="Kugler K."/>
            <person name="Rivarola-Duarte L."/>
            <person name="Spannagl M."/>
            <person name="Mayer K.F.X."/>
            <person name="Lu F.H."/>
            <person name="Bevan M.W."/>
            <person name="Leroy P."/>
            <person name="Li P."/>
            <person name="You F.M."/>
            <person name="Sun Q."/>
            <person name="Liu Z."/>
            <person name="Lyons E."/>
            <person name="Wicker T."/>
            <person name="Salzberg S.L."/>
            <person name="Devos K.M."/>
            <person name="Dvorak J."/>
        </authorList>
    </citation>
    <scope>NUCLEOTIDE SEQUENCE [LARGE SCALE GENOMIC DNA]</scope>
    <source>
        <strain evidence="1">cv. AL8/78</strain>
    </source>
</reference>
<dbReference type="Proteomes" id="UP000015105">
    <property type="component" value="Chromosome 1D"/>
</dbReference>
<reference evidence="2" key="2">
    <citation type="journal article" date="2017" name="Nat. Plants">
        <title>The Aegilops tauschii genome reveals multiple impacts of transposons.</title>
        <authorList>
            <person name="Zhao G."/>
            <person name="Zou C."/>
            <person name="Li K."/>
            <person name="Wang K."/>
            <person name="Li T."/>
            <person name="Gao L."/>
            <person name="Zhang X."/>
            <person name="Wang H."/>
            <person name="Yang Z."/>
            <person name="Liu X."/>
            <person name="Jiang W."/>
            <person name="Mao L."/>
            <person name="Kong X."/>
            <person name="Jiao Y."/>
            <person name="Jia J."/>
        </authorList>
    </citation>
    <scope>NUCLEOTIDE SEQUENCE [LARGE SCALE GENOMIC DNA]</scope>
    <source>
        <strain evidence="2">cv. AL8/78</strain>
    </source>
</reference>
<evidence type="ECO:0008006" key="3">
    <source>
        <dbReference type="Google" id="ProtNLM"/>
    </source>
</evidence>
<reference evidence="2" key="1">
    <citation type="journal article" date="2014" name="Science">
        <title>Ancient hybridizations among the ancestral genomes of bread wheat.</title>
        <authorList>
            <consortium name="International Wheat Genome Sequencing Consortium,"/>
            <person name="Marcussen T."/>
            <person name="Sandve S.R."/>
            <person name="Heier L."/>
            <person name="Spannagl M."/>
            <person name="Pfeifer M."/>
            <person name="Jakobsen K.S."/>
            <person name="Wulff B.B."/>
            <person name="Steuernagel B."/>
            <person name="Mayer K.F."/>
            <person name="Olsen O.A."/>
        </authorList>
    </citation>
    <scope>NUCLEOTIDE SEQUENCE [LARGE SCALE GENOMIC DNA]</scope>
    <source>
        <strain evidence="2">cv. AL8/78</strain>
    </source>
</reference>
<proteinExistence type="predicted"/>
<reference evidence="1" key="4">
    <citation type="submission" date="2019-03" db="UniProtKB">
        <authorList>
            <consortium name="EnsemblPlants"/>
        </authorList>
    </citation>
    <scope>IDENTIFICATION</scope>
</reference>
<protein>
    <recommendedName>
        <fullName evidence="3">Retrotransposon Copia-like N-terminal domain-containing protein</fullName>
    </recommendedName>
</protein>
<dbReference type="Gramene" id="AET1Gv20724300.1">
    <property type="protein sequence ID" value="AET1Gv20724300.1"/>
    <property type="gene ID" value="AET1Gv20724300"/>
</dbReference>
<evidence type="ECO:0000313" key="1">
    <source>
        <dbReference type="EnsemblPlants" id="AET1Gv20724300.1"/>
    </source>
</evidence>
<accession>A0A452ZDI4</accession>
<evidence type="ECO:0000313" key="2">
    <source>
        <dbReference type="Proteomes" id="UP000015105"/>
    </source>
</evidence>
<name>A0A452ZDI4_AEGTS</name>